<dbReference type="STRING" id="1367477.N288_04450"/>
<feature type="domain" description="PucR C-terminal helix-turn-helix" evidence="1">
    <location>
        <begin position="262"/>
        <end position="319"/>
    </location>
</feature>
<dbReference type="EMBL" id="CP006643">
    <property type="protein sequence ID" value="AGX02847.1"/>
    <property type="molecule type" value="Genomic_DNA"/>
</dbReference>
<dbReference type="PANTHER" id="PTHR33744">
    <property type="entry name" value="CARBOHYDRATE DIACID REGULATOR"/>
    <property type="match status" value="1"/>
</dbReference>
<organism evidence="2 3">
    <name type="scientific">Bacillus infantis NRRL B-14911</name>
    <dbReference type="NCBI Taxonomy" id="1367477"/>
    <lineage>
        <taxon>Bacteria</taxon>
        <taxon>Bacillati</taxon>
        <taxon>Bacillota</taxon>
        <taxon>Bacilli</taxon>
        <taxon>Bacillales</taxon>
        <taxon>Bacillaceae</taxon>
        <taxon>Bacillus</taxon>
    </lineage>
</organism>
<dbReference type="Proteomes" id="UP000017805">
    <property type="component" value="Chromosome"/>
</dbReference>
<evidence type="ECO:0000313" key="2">
    <source>
        <dbReference type="EMBL" id="AGX02847.1"/>
    </source>
</evidence>
<dbReference type="KEGG" id="bif:N288_04450"/>
<dbReference type="InterPro" id="IPR042070">
    <property type="entry name" value="PucR_C-HTH_sf"/>
</dbReference>
<dbReference type="InterPro" id="IPR025736">
    <property type="entry name" value="PucR_C-HTH_dom"/>
</dbReference>
<name>U5L893_9BACI</name>
<proteinExistence type="predicted"/>
<dbReference type="InterPro" id="IPR051448">
    <property type="entry name" value="CdaR-like_regulators"/>
</dbReference>
<dbReference type="Pfam" id="PF13556">
    <property type="entry name" value="HTH_30"/>
    <property type="match status" value="1"/>
</dbReference>
<evidence type="ECO:0000313" key="3">
    <source>
        <dbReference type="Proteomes" id="UP000017805"/>
    </source>
</evidence>
<keyword evidence="3" id="KW-1185">Reference proteome</keyword>
<protein>
    <recommendedName>
        <fullName evidence="1">PucR C-terminal helix-turn-helix domain-containing protein</fullName>
    </recommendedName>
</protein>
<accession>U5L893</accession>
<dbReference type="RefSeq" id="WP_009791986.1">
    <property type="nucleotide sequence ID" value="NC_022524.1"/>
</dbReference>
<dbReference type="PATRIC" id="fig|1367477.3.peg.823"/>
<evidence type="ECO:0000259" key="1">
    <source>
        <dbReference type="Pfam" id="PF13556"/>
    </source>
</evidence>
<dbReference type="Gene3D" id="1.10.10.2840">
    <property type="entry name" value="PucR C-terminal helix-turn-helix domain"/>
    <property type="match status" value="1"/>
</dbReference>
<dbReference type="HOGENOM" id="CLU_846362_0_0_9"/>
<reference evidence="2 3" key="1">
    <citation type="submission" date="2013-07" db="EMBL/GenBank/DDBJ databases">
        <title>Complete genome sequence of Bacillus infantis NRRL B-14911 that has potential to induce cardiac disease by antigenic mimicry.</title>
        <authorList>
            <person name="Massilamany C."/>
            <person name="Smith T.P.L."/>
            <person name="Loy J.D."/>
            <person name="Barletta R."/>
            <person name="Reddy J."/>
        </authorList>
    </citation>
    <scope>NUCLEOTIDE SEQUENCE [LARGE SCALE GENOMIC DNA]</scope>
    <source>
        <strain evidence="2 3">NRRL B-14911</strain>
    </source>
</reference>
<sequence length="328" mass="37724">MSFIGQHKENVLKVRFTNRETNITVKQAGKTAVDFKIYPLYSKQNFLGYMIICQKGISDRYSEEVIKNGLRALSLAAYNKNTLLNYQKKKDIKLFESIFQGEAAGIDPSEFYIDLKRVTCILQMQSHYLEMLQSKLQMLAELLKENEANSRIWIYNGKIVAVLASDFDKETLTQILRDCSHVRIGVSALGAVGTIESIQILYSQSATALTHSKTHELQLSFWDEMGIEKVGYNLHSHHLFPHFDEEILGPLLSYDQKKNASLTETLYIYLKHFCSLQKASSELYIHPNTVKYRLQKINELLPLDIQNSTHYSLLVLAFSIYYSKQNND</sequence>
<dbReference type="AlphaFoldDB" id="U5L893"/>
<gene>
    <name evidence="2" type="ORF">N288_04450</name>
</gene>